<organism evidence="1 2">
    <name type="scientific">Chitinophaga tropicalis</name>
    <dbReference type="NCBI Taxonomy" id="2683588"/>
    <lineage>
        <taxon>Bacteria</taxon>
        <taxon>Pseudomonadati</taxon>
        <taxon>Bacteroidota</taxon>
        <taxon>Chitinophagia</taxon>
        <taxon>Chitinophagales</taxon>
        <taxon>Chitinophagaceae</taxon>
        <taxon>Chitinophaga</taxon>
    </lineage>
</organism>
<evidence type="ECO:0000313" key="2">
    <source>
        <dbReference type="Proteomes" id="UP000461730"/>
    </source>
</evidence>
<dbReference type="RefSeq" id="WP_157306532.1">
    <property type="nucleotide sequence ID" value="NZ_WRXN01000005.1"/>
</dbReference>
<dbReference type="EMBL" id="WRXN01000005">
    <property type="protein sequence ID" value="MVT09102.1"/>
    <property type="molecule type" value="Genomic_DNA"/>
</dbReference>
<evidence type="ECO:0000313" key="1">
    <source>
        <dbReference type="EMBL" id="MVT09102.1"/>
    </source>
</evidence>
<name>A0A7K1U416_9BACT</name>
<protein>
    <submittedName>
        <fullName evidence="1">Uncharacterized protein</fullName>
    </submittedName>
</protein>
<dbReference type="AlphaFoldDB" id="A0A7K1U416"/>
<reference evidence="1 2" key="1">
    <citation type="submission" date="2019-12" db="EMBL/GenBank/DDBJ databases">
        <title>Chitinophaga sp. strain ysch24 (GDMCC 1.1355), whole genome shotgun sequence.</title>
        <authorList>
            <person name="Zhang X."/>
        </authorList>
    </citation>
    <scope>NUCLEOTIDE SEQUENCE [LARGE SCALE GENOMIC DNA]</scope>
    <source>
        <strain evidence="2">ysch24</strain>
    </source>
</reference>
<dbReference type="Proteomes" id="UP000461730">
    <property type="component" value="Unassembled WGS sequence"/>
</dbReference>
<sequence>MPEEEKKRTQSFLEKLKEKALNQQNYGGDGTFEEARMEVRDCPNCGAGRAYRDGLTACAYCGFSFMDIKLTDGIHIKKSNNS</sequence>
<keyword evidence="2" id="KW-1185">Reference proteome</keyword>
<proteinExistence type="predicted"/>
<gene>
    <name evidence="1" type="ORF">GO493_12590</name>
</gene>
<comment type="caution">
    <text evidence="1">The sequence shown here is derived from an EMBL/GenBank/DDBJ whole genome shotgun (WGS) entry which is preliminary data.</text>
</comment>
<accession>A0A7K1U416</accession>